<feature type="repeat" description="Solcar" evidence="10">
    <location>
        <begin position="241"/>
        <end position="322"/>
    </location>
</feature>
<evidence type="ECO:0000256" key="6">
    <source>
        <dbReference type="ARBA" id="ARBA00022792"/>
    </source>
</evidence>
<evidence type="ECO:0000313" key="13">
    <source>
        <dbReference type="Proteomes" id="UP000053958"/>
    </source>
</evidence>
<evidence type="ECO:0000256" key="11">
    <source>
        <dbReference type="RuleBase" id="RU000488"/>
    </source>
</evidence>
<gene>
    <name evidence="12" type="ORF">T310_0344</name>
</gene>
<dbReference type="GO" id="GO:0022857">
    <property type="term" value="F:transmembrane transporter activity"/>
    <property type="evidence" value="ECO:0007669"/>
    <property type="project" value="TreeGrafter"/>
</dbReference>
<organism evidence="12 13">
    <name type="scientific">Rasamsonia emersonii (strain ATCC 16479 / CBS 393.64 / IMI 116815)</name>
    <dbReference type="NCBI Taxonomy" id="1408163"/>
    <lineage>
        <taxon>Eukaryota</taxon>
        <taxon>Fungi</taxon>
        <taxon>Dikarya</taxon>
        <taxon>Ascomycota</taxon>
        <taxon>Pezizomycotina</taxon>
        <taxon>Eurotiomycetes</taxon>
        <taxon>Eurotiomycetidae</taxon>
        <taxon>Eurotiales</taxon>
        <taxon>Trichocomaceae</taxon>
        <taxon>Rasamsonia</taxon>
    </lineage>
</organism>
<feature type="repeat" description="Solcar" evidence="10">
    <location>
        <begin position="18"/>
        <end position="100"/>
    </location>
</feature>
<evidence type="ECO:0000256" key="7">
    <source>
        <dbReference type="ARBA" id="ARBA00022989"/>
    </source>
</evidence>
<keyword evidence="5" id="KW-0677">Repeat</keyword>
<sequence>MTSSNPSIMDATIRNKLLKKYRTQVASATSTVCATLAVTPLENLKTRMQTHNFKNITECAKYIWRTEGIRGYTAGLLPPLMSVTFVRVVSFSTYQVVKYAISDEFEKHTGVSPLVYYNERGSTPTLATITTFTVAGMCAGLAASPFACPFELAKNVVQTSVLMSHRSQASPNAVKDPTLRTLPRLGTIQAFKQIISRHGFAGLYTGYHLHATRDTIGTGLYFGVYETVKQIIAKELGEQQSPFGPPLVAGALCGTVPWLVTYSLDTRKTRAQSVLLGKSKEIGEATVAVARSSMYKGLSVSLMRTSVQNMILLSLFEYVKTKINNLES</sequence>
<dbReference type="PANTHER" id="PTHR45624">
    <property type="entry name" value="MITOCHONDRIAL BASIC AMINO ACIDS TRANSPORTER-RELATED"/>
    <property type="match status" value="1"/>
</dbReference>
<dbReference type="FunFam" id="1.50.40.10:FF:000167">
    <property type="entry name" value="Uncharacterized mitochondrial carrier C29A3.11c"/>
    <property type="match status" value="1"/>
</dbReference>
<keyword evidence="8" id="KW-0496">Mitochondrion</keyword>
<dbReference type="Gene3D" id="1.50.40.10">
    <property type="entry name" value="Mitochondrial carrier domain"/>
    <property type="match status" value="1"/>
</dbReference>
<dbReference type="OrthoDB" id="2382881at2759"/>
<keyword evidence="6" id="KW-0999">Mitochondrion inner membrane</keyword>
<dbReference type="Pfam" id="PF00153">
    <property type="entry name" value="Mito_carr"/>
    <property type="match status" value="3"/>
</dbReference>
<dbReference type="Proteomes" id="UP000053958">
    <property type="component" value="Unassembled WGS sequence"/>
</dbReference>
<comment type="similarity">
    <text evidence="2 11">Belongs to the mitochondrial carrier (TC 2.A.29) family.</text>
</comment>
<feature type="repeat" description="Solcar" evidence="10">
    <location>
        <begin position="127"/>
        <end position="231"/>
    </location>
</feature>
<name>A0A0F4Z5J4_RASE3</name>
<evidence type="ECO:0000256" key="10">
    <source>
        <dbReference type="PROSITE-ProRule" id="PRU00282"/>
    </source>
</evidence>
<proteinExistence type="inferred from homology"/>
<dbReference type="STRING" id="1408163.A0A0F4Z5J4"/>
<evidence type="ECO:0000256" key="3">
    <source>
        <dbReference type="ARBA" id="ARBA00022448"/>
    </source>
</evidence>
<dbReference type="SUPFAM" id="SSF103506">
    <property type="entry name" value="Mitochondrial carrier"/>
    <property type="match status" value="1"/>
</dbReference>
<evidence type="ECO:0000256" key="5">
    <source>
        <dbReference type="ARBA" id="ARBA00022737"/>
    </source>
</evidence>
<dbReference type="PRINTS" id="PR00926">
    <property type="entry name" value="MITOCARRIER"/>
</dbReference>
<dbReference type="PANTHER" id="PTHR45624:SF9">
    <property type="entry name" value="CARRIER PROTEIN, PUTATIVE (AFU_ORTHOLOGUE AFUA_4G06390)-RELATED"/>
    <property type="match status" value="1"/>
</dbReference>
<dbReference type="GO" id="GO:0005743">
    <property type="term" value="C:mitochondrial inner membrane"/>
    <property type="evidence" value="ECO:0007669"/>
    <property type="project" value="UniProtKB-SubCell"/>
</dbReference>
<evidence type="ECO:0000256" key="9">
    <source>
        <dbReference type="ARBA" id="ARBA00023136"/>
    </source>
</evidence>
<dbReference type="GeneID" id="25312399"/>
<keyword evidence="7" id="KW-1133">Transmembrane helix</keyword>
<comment type="caution">
    <text evidence="12">The sequence shown here is derived from an EMBL/GenBank/DDBJ whole genome shotgun (WGS) entry which is preliminary data.</text>
</comment>
<dbReference type="PROSITE" id="PS50920">
    <property type="entry name" value="SOLCAR"/>
    <property type="match status" value="3"/>
</dbReference>
<dbReference type="RefSeq" id="XP_013332227.1">
    <property type="nucleotide sequence ID" value="XM_013476773.1"/>
</dbReference>
<keyword evidence="13" id="KW-1185">Reference proteome</keyword>
<dbReference type="InterPro" id="IPR002067">
    <property type="entry name" value="MCP"/>
</dbReference>
<dbReference type="InterPro" id="IPR023395">
    <property type="entry name" value="MCP_dom_sf"/>
</dbReference>
<reference evidence="12 13" key="1">
    <citation type="submission" date="2015-04" db="EMBL/GenBank/DDBJ databases">
        <authorList>
            <person name="Heijne W.H."/>
            <person name="Fedorova N.D."/>
            <person name="Nierman W.C."/>
            <person name="Vollebregt A.W."/>
            <person name="Zhao Z."/>
            <person name="Wu L."/>
            <person name="Kumar M."/>
            <person name="Stam H."/>
            <person name="van den Berg M.A."/>
            <person name="Pel H.J."/>
        </authorList>
    </citation>
    <scope>NUCLEOTIDE SEQUENCE [LARGE SCALE GENOMIC DNA]</scope>
    <source>
        <strain evidence="12 13">CBS 393.64</strain>
    </source>
</reference>
<keyword evidence="9 10" id="KW-0472">Membrane</keyword>
<dbReference type="AlphaFoldDB" id="A0A0F4Z5J4"/>
<evidence type="ECO:0000256" key="8">
    <source>
        <dbReference type="ARBA" id="ARBA00023128"/>
    </source>
</evidence>
<evidence type="ECO:0000256" key="4">
    <source>
        <dbReference type="ARBA" id="ARBA00022692"/>
    </source>
</evidence>
<accession>A0A0F4Z5J4</accession>
<keyword evidence="4 10" id="KW-0812">Transmembrane</keyword>
<keyword evidence="3 11" id="KW-0813">Transport</keyword>
<dbReference type="InterPro" id="IPR050567">
    <property type="entry name" value="Mitochondrial_Carrier"/>
</dbReference>
<evidence type="ECO:0000256" key="2">
    <source>
        <dbReference type="ARBA" id="ARBA00006375"/>
    </source>
</evidence>
<evidence type="ECO:0000313" key="12">
    <source>
        <dbReference type="EMBL" id="KKA25615.1"/>
    </source>
</evidence>
<comment type="subcellular location">
    <subcellularLocation>
        <location evidence="1">Mitochondrion inner membrane</location>
        <topology evidence="1">Multi-pass membrane protein</topology>
    </subcellularLocation>
</comment>
<dbReference type="EMBL" id="LASV01000016">
    <property type="protein sequence ID" value="KKA25615.1"/>
    <property type="molecule type" value="Genomic_DNA"/>
</dbReference>
<evidence type="ECO:0000256" key="1">
    <source>
        <dbReference type="ARBA" id="ARBA00004448"/>
    </source>
</evidence>
<protein>
    <submittedName>
        <fullName evidence="12">Mitochondrial carrier protein</fullName>
    </submittedName>
</protein>
<dbReference type="InterPro" id="IPR018108">
    <property type="entry name" value="MCP_transmembrane"/>
</dbReference>